<dbReference type="PANTHER" id="PTHR11557">
    <property type="entry name" value="PORPHOBILINOGEN DEAMINASE"/>
    <property type="match status" value="1"/>
</dbReference>
<dbReference type="InterPro" id="IPR000860">
    <property type="entry name" value="HemC"/>
</dbReference>
<dbReference type="InterPro" id="IPR022417">
    <property type="entry name" value="Porphobilin_deaminase_N"/>
</dbReference>
<dbReference type="InterPro" id="IPR022418">
    <property type="entry name" value="Porphobilinogen_deaminase_C"/>
</dbReference>
<comment type="function">
    <text evidence="1 8">Tetrapolymerization of the monopyrrole PBG into the hydroxymethylbilane pre-uroporphyrinogen in several discrete steps.</text>
</comment>
<evidence type="ECO:0000256" key="1">
    <source>
        <dbReference type="ARBA" id="ARBA00002869"/>
    </source>
</evidence>
<comment type="subunit">
    <text evidence="4 8">Monomer.</text>
</comment>
<dbReference type="FunFam" id="3.40.190.10:FF:000005">
    <property type="entry name" value="Porphobilinogen deaminase"/>
    <property type="match status" value="1"/>
</dbReference>
<dbReference type="GO" id="GO:0004418">
    <property type="term" value="F:hydroxymethylbilane synthase activity"/>
    <property type="evidence" value="ECO:0007669"/>
    <property type="project" value="UniProtKB-UniRule"/>
</dbReference>
<dbReference type="SUPFAM" id="SSF54782">
    <property type="entry name" value="Porphobilinogen deaminase (hydroxymethylbilane synthase), C-terminal domain"/>
    <property type="match status" value="1"/>
</dbReference>
<dbReference type="Gene3D" id="3.40.190.10">
    <property type="entry name" value="Periplasmic binding protein-like II"/>
    <property type="match status" value="2"/>
</dbReference>
<evidence type="ECO:0000256" key="2">
    <source>
        <dbReference type="ARBA" id="ARBA00004735"/>
    </source>
</evidence>
<dbReference type="STRING" id="314344.AL013_08655"/>
<dbReference type="EMBL" id="AATS01000019">
    <property type="protein sequence ID" value="EAU53689.1"/>
    <property type="molecule type" value="Genomic_DNA"/>
</dbReference>
<dbReference type="InterPro" id="IPR036803">
    <property type="entry name" value="Porphobilinogen_deaminase_C_sf"/>
</dbReference>
<dbReference type="HOGENOM" id="CLU_019704_0_2_0"/>
<dbReference type="Pfam" id="PF01379">
    <property type="entry name" value="Porphobil_deam"/>
    <property type="match status" value="1"/>
</dbReference>
<evidence type="ECO:0000259" key="10">
    <source>
        <dbReference type="Pfam" id="PF03900"/>
    </source>
</evidence>
<evidence type="ECO:0000259" key="9">
    <source>
        <dbReference type="Pfam" id="PF01379"/>
    </source>
</evidence>
<proteinExistence type="inferred from homology"/>
<gene>
    <name evidence="8" type="primary">hemC</name>
    <name evidence="11" type="ORF">SPV1_12570</name>
</gene>
<dbReference type="PIRSF" id="PIRSF001438">
    <property type="entry name" value="4pyrrol_synth_OHMeBilane_synth"/>
    <property type="match status" value="1"/>
</dbReference>
<dbReference type="InParanoid" id="Q0EWI8"/>
<evidence type="ECO:0000256" key="3">
    <source>
        <dbReference type="ARBA" id="ARBA00005638"/>
    </source>
</evidence>
<comment type="caution">
    <text evidence="11">The sequence shown here is derived from an EMBL/GenBank/DDBJ whole genome shotgun (WGS) entry which is preliminary data.</text>
</comment>
<dbReference type="UniPathway" id="UPA00251">
    <property type="reaction ID" value="UER00319"/>
</dbReference>
<evidence type="ECO:0000256" key="8">
    <source>
        <dbReference type="HAMAP-Rule" id="MF_00260"/>
    </source>
</evidence>
<reference evidence="11 12" key="1">
    <citation type="submission" date="2006-09" db="EMBL/GenBank/DDBJ databases">
        <authorList>
            <person name="Emerson D."/>
            <person name="Ferriera S."/>
            <person name="Johnson J."/>
            <person name="Kravitz S."/>
            <person name="Halpern A."/>
            <person name="Remington K."/>
            <person name="Beeson K."/>
            <person name="Tran B."/>
            <person name="Rogers Y.-H."/>
            <person name="Friedman R."/>
            <person name="Venter J.C."/>
        </authorList>
    </citation>
    <scope>NUCLEOTIDE SEQUENCE [LARGE SCALE GENOMIC DNA]</scope>
    <source>
        <strain evidence="11 12">PV-1</strain>
    </source>
</reference>
<comment type="pathway">
    <text evidence="2">Porphyrin-containing compound metabolism; protoporphyrin-IX biosynthesis; coproporphyrinogen-III from 5-aminolevulinate: step 2/4.</text>
</comment>
<dbReference type="PRINTS" id="PR00151">
    <property type="entry name" value="PORPHBDMNASE"/>
</dbReference>
<feature type="modified residue" description="S-(dipyrrolylmethanemethyl)cysteine" evidence="8">
    <location>
        <position position="262"/>
    </location>
</feature>
<evidence type="ECO:0000256" key="6">
    <source>
        <dbReference type="ARBA" id="ARBA00023244"/>
    </source>
</evidence>
<dbReference type="PANTHER" id="PTHR11557:SF0">
    <property type="entry name" value="PORPHOBILINOGEN DEAMINASE"/>
    <property type="match status" value="1"/>
</dbReference>
<comment type="miscellaneous">
    <text evidence="8">The porphobilinogen subunits are added to the dipyrromethane group.</text>
</comment>
<dbReference type="Gene3D" id="3.30.160.40">
    <property type="entry name" value="Porphobilinogen deaminase, C-terminal domain"/>
    <property type="match status" value="1"/>
</dbReference>
<keyword evidence="12" id="KW-1185">Reference proteome</keyword>
<dbReference type="GO" id="GO:0005737">
    <property type="term" value="C:cytoplasm"/>
    <property type="evidence" value="ECO:0007669"/>
    <property type="project" value="UniProtKB-UniRule"/>
</dbReference>
<evidence type="ECO:0000313" key="12">
    <source>
        <dbReference type="Proteomes" id="UP000005297"/>
    </source>
</evidence>
<comment type="catalytic activity">
    <reaction evidence="7 8">
        <text>4 porphobilinogen + H2O = hydroxymethylbilane + 4 NH4(+)</text>
        <dbReference type="Rhea" id="RHEA:13185"/>
        <dbReference type="ChEBI" id="CHEBI:15377"/>
        <dbReference type="ChEBI" id="CHEBI:28938"/>
        <dbReference type="ChEBI" id="CHEBI:57845"/>
        <dbReference type="ChEBI" id="CHEBI:58126"/>
        <dbReference type="EC" id="2.5.1.61"/>
    </reaction>
</comment>
<dbReference type="CDD" id="cd13646">
    <property type="entry name" value="PBP2_EcHMBS_like"/>
    <property type="match status" value="1"/>
</dbReference>
<evidence type="ECO:0000256" key="4">
    <source>
        <dbReference type="ARBA" id="ARBA00011245"/>
    </source>
</evidence>
<dbReference type="AlphaFoldDB" id="Q0EWI8"/>
<dbReference type="HAMAP" id="MF_00260">
    <property type="entry name" value="Porphobil_deam"/>
    <property type="match status" value="1"/>
</dbReference>
<dbReference type="InterPro" id="IPR022419">
    <property type="entry name" value="Porphobilin_deaminase_cofac_BS"/>
</dbReference>
<dbReference type="eggNOG" id="COG0181">
    <property type="taxonomic scope" value="Bacteria"/>
</dbReference>
<name>Q0EWI8_9PROT</name>
<dbReference type="Proteomes" id="UP000005297">
    <property type="component" value="Unassembled WGS sequence"/>
</dbReference>
<dbReference type="GO" id="GO:0006782">
    <property type="term" value="P:protoporphyrinogen IX biosynthetic process"/>
    <property type="evidence" value="ECO:0007669"/>
    <property type="project" value="UniProtKB-UniRule"/>
</dbReference>
<organism evidence="11 12">
    <name type="scientific">Mariprofundus ferrooxydans PV-1</name>
    <dbReference type="NCBI Taxonomy" id="314345"/>
    <lineage>
        <taxon>Bacteria</taxon>
        <taxon>Pseudomonadati</taxon>
        <taxon>Pseudomonadota</taxon>
        <taxon>Candidatius Mariprofundia</taxon>
        <taxon>Mariprofundales</taxon>
        <taxon>Mariprofundaceae</taxon>
        <taxon>Mariprofundus</taxon>
    </lineage>
</organism>
<dbReference type="PROSITE" id="PS00533">
    <property type="entry name" value="PORPHOBILINOGEN_DEAM"/>
    <property type="match status" value="1"/>
</dbReference>
<dbReference type="FunFam" id="3.30.160.40:FF:000002">
    <property type="entry name" value="Porphobilinogen deaminase"/>
    <property type="match status" value="1"/>
</dbReference>
<feature type="domain" description="Porphobilinogen deaminase N-terminal" evidence="9">
    <location>
        <begin position="27"/>
        <end position="232"/>
    </location>
</feature>
<dbReference type="EC" id="2.5.1.61" evidence="8"/>
<dbReference type="Pfam" id="PF03900">
    <property type="entry name" value="Porphobil_deamC"/>
    <property type="match status" value="1"/>
</dbReference>
<dbReference type="SUPFAM" id="SSF53850">
    <property type="entry name" value="Periplasmic binding protein-like II"/>
    <property type="match status" value="1"/>
</dbReference>
<evidence type="ECO:0000313" key="11">
    <source>
        <dbReference type="EMBL" id="EAU53689.1"/>
    </source>
</evidence>
<protein>
    <recommendedName>
        <fullName evidence="8">Porphobilinogen deaminase</fullName>
        <shortName evidence="8">PBG</shortName>
        <ecNumber evidence="8">2.5.1.61</ecNumber>
    </recommendedName>
    <alternativeName>
        <fullName evidence="8">Hydroxymethylbilane synthase</fullName>
        <shortName evidence="8">HMBS</shortName>
    </alternativeName>
    <alternativeName>
        <fullName evidence="8">Pre-uroporphyrinogen synthase</fullName>
    </alternativeName>
</protein>
<comment type="similarity">
    <text evidence="3 8">Belongs to the HMBS family.</text>
</comment>
<accession>Q0EWI8</accession>
<dbReference type="FunFam" id="3.40.190.10:FF:000004">
    <property type="entry name" value="Porphobilinogen deaminase"/>
    <property type="match status" value="1"/>
</dbReference>
<sequence length="333" mass="35926">MLQVFTSEGQKGTFRILNQEENSVPHIRIATRRSPLALWQAEYIAAELEKMSPDVTTELVKIVTRGDKILDVPLAKVGGKGLFTKEIDEALFDGRADVAVHSMKDVPTQLPEGTSIRALPERADPRDAAATITGGGLDTLPEGATIGTSSLRRVAQLQARFPTFKFVSVRGNIQTRLSKMGQEVDAIILAAAGIRRMGMEDQMHEFIDTEMLLPAVAQGTLGIQTRNDDDVVNALVDRLNHADTVDRTRAERAFLARLEGGCQVPIAAFATLDGDQLTLKGLVGSVDGKIVIRREIVGLRRDGAAMGIALADEILDAGARPILEALYAEGSHG</sequence>
<keyword evidence="5 8" id="KW-0808">Transferase</keyword>
<comment type="cofactor">
    <cofactor evidence="8">
        <name>dipyrromethane</name>
        <dbReference type="ChEBI" id="CHEBI:60342"/>
    </cofactor>
    <text evidence="8">Binds 1 dipyrromethane group covalently.</text>
</comment>
<evidence type="ECO:0000256" key="7">
    <source>
        <dbReference type="ARBA" id="ARBA00048169"/>
    </source>
</evidence>
<evidence type="ECO:0000256" key="5">
    <source>
        <dbReference type="ARBA" id="ARBA00022679"/>
    </source>
</evidence>
<dbReference type="NCBIfam" id="TIGR00212">
    <property type="entry name" value="hemC"/>
    <property type="match status" value="1"/>
</dbReference>
<feature type="domain" description="Porphobilinogen deaminase C-terminal" evidence="10">
    <location>
        <begin position="248"/>
        <end position="315"/>
    </location>
</feature>
<dbReference type="FunCoup" id="Q0EWI8">
    <property type="interactions" value="526"/>
</dbReference>
<keyword evidence="6 8" id="KW-0627">Porphyrin biosynthesis</keyword>